<evidence type="ECO:0000313" key="3">
    <source>
        <dbReference type="Proteomes" id="UP000606889"/>
    </source>
</evidence>
<comment type="caution">
    <text evidence="2">The sequence shown here is derived from an EMBL/GenBank/DDBJ whole genome shotgun (WGS) entry which is preliminary data.</text>
</comment>
<dbReference type="InterPro" id="IPR029044">
    <property type="entry name" value="Nucleotide-diphossugar_trans"/>
</dbReference>
<dbReference type="RefSeq" id="WP_186856959.1">
    <property type="nucleotide sequence ID" value="NZ_JACOON010000002.1"/>
</dbReference>
<dbReference type="Gene3D" id="3.90.550.10">
    <property type="entry name" value="Spore Coat Polysaccharide Biosynthesis Protein SpsA, Chain A"/>
    <property type="match status" value="1"/>
</dbReference>
<protein>
    <submittedName>
        <fullName evidence="2">Glycosyltransferase family 2 protein</fullName>
    </submittedName>
</protein>
<name>A0ABR7ECC6_9FIRM</name>
<keyword evidence="3" id="KW-1185">Reference proteome</keyword>
<accession>A0ABR7ECC6</accession>
<reference evidence="2 3" key="1">
    <citation type="submission" date="2020-08" db="EMBL/GenBank/DDBJ databases">
        <title>Genome public.</title>
        <authorList>
            <person name="Liu C."/>
            <person name="Sun Q."/>
        </authorList>
    </citation>
    <scope>NUCLEOTIDE SEQUENCE [LARGE SCALE GENOMIC DNA]</scope>
    <source>
        <strain evidence="2 3">NSJ-35</strain>
    </source>
</reference>
<dbReference type="SUPFAM" id="SSF53448">
    <property type="entry name" value="Nucleotide-diphospho-sugar transferases"/>
    <property type="match status" value="1"/>
</dbReference>
<dbReference type="EMBL" id="JACOON010000002">
    <property type="protein sequence ID" value="MBC5647422.1"/>
    <property type="molecule type" value="Genomic_DNA"/>
</dbReference>
<dbReference type="CDD" id="cd04186">
    <property type="entry name" value="GT_2_like_c"/>
    <property type="match status" value="1"/>
</dbReference>
<proteinExistence type="predicted"/>
<evidence type="ECO:0000259" key="1">
    <source>
        <dbReference type="Pfam" id="PF00535"/>
    </source>
</evidence>
<gene>
    <name evidence="2" type="ORF">H8S18_03655</name>
</gene>
<dbReference type="Proteomes" id="UP000606889">
    <property type="component" value="Unassembled WGS sequence"/>
</dbReference>
<dbReference type="InterPro" id="IPR001173">
    <property type="entry name" value="Glyco_trans_2-like"/>
</dbReference>
<organism evidence="2 3">
    <name type="scientific">Christensenella tenuis</name>
    <dbReference type="NCBI Taxonomy" id="2763033"/>
    <lineage>
        <taxon>Bacteria</taxon>
        <taxon>Bacillati</taxon>
        <taxon>Bacillota</taxon>
        <taxon>Clostridia</taxon>
        <taxon>Christensenellales</taxon>
        <taxon>Christensenellaceae</taxon>
        <taxon>Christensenella</taxon>
    </lineage>
</organism>
<feature type="domain" description="Glycosyltransferase 2-like" evidence="1">
    <location>
        <begin position="9"/>
        <end position="148"/>
    </location>
</feature>
<dbReference type="PANTHER" id="PTHR43179">
    <property type="entry name" value="RHAMNOSYLTRANSFERASE WBBL"/>
    <property type="match status" value="1"/>
</dbReference>
<evidence type="ECO:0000313" key="2">
    <source>
        <dbReference type="EMBL" id="MBC5647422.1"/>
    </source>
</evidence>
<dbReference type="PANTHER" id="PTHR43179:SF10">
    <property type="entry name" value="GLYCOSYL TRANSFERASE"/>
    <property type="match status" value="1"/>
</dbReference>
<dbReference type="Pfam" id="PF00535">
    <property type="entry name" value="Glycos_transf_2"/>
    <property type="match status" value="1"/>
</dbReference>
<sequence length="275" mass="31360">MKYDVTLSIVNYNDYERAKKAIASILQYTHGVRVKIYLVDNASKDGSATRLADEFPSISVIFSDKNLGFGAGHNLVLPLIDSDFHAIVNPDIIFAGDILAELADYMRSHQDVGMCTPAIRYMSGEPQHLPKRNPHLRYLIANRAPGKRWEALRGHYKMLDEDLSGVTDVEFASGCFLFVHTPLLKLVGGFDERYFMYFEDADLTRTLRKNTRVVYYPYAYVYHDYSRASAHSARYLLIHIASMFKYFWKWRGQDDAPVPGGMTGPKPKQSGKEVR</sequence>